<feature type="region of interest" description="Disordered" evidence="1">
    <location>
        <begin position="246"/>
        <end position="303"/>
    </location>
</feature>
<evidence type="ECO:0000313" key="2">
    <source>
        <dbReference type="EMBL" id="SBW03433.1"/>
    </source>
</evidence>
<feature type="compositionally biased region" description="Basic and acidic residues" evidence="1">
    <location>
        <begin position="504"/>
        <end position="514"/>
    </location>
</feature>
<dbReference type="RefSeq" id="WP_296950065.1">
    <property type="nucleotide sequence ID" value="NZ_LT599021.1"/>
</dbReference>
<evidence type="ECO:0000256" key="1">
    <source>
        <dbReference type="SAM" id="MobiDB-lite"/>
    </source>
</evidence>
<sequence>MKHKQTSLRWITLYFLLFIIMSACSSDHEVYGDEPKTVEPLTVVEAKGLYEQYIGNTARLKSQRENGEEIILSPEWDSGLLFSDSTWSVVEFSFDGKGRKTIYFMTEETMESVIDKDDISAVSNVLRLVVMRNHVTGENYIFNMVVIPELNYMKKRGDFDECRYLQGLYDLDGTVLYFNADGDFVNGWIYRNGRIVESILQGRDFSGQKTKSSTCYTYVRATSDGGYEVEIVCGRKPIDNETVEDDMGGGGLGPVDIGNPSVGPINTGGGGSSGTGTSTSGKNPEKRTDCTDKASQNSQKAQDALGNIAVKSQIESLRINAKTNSATEYGVGISYDPGFGTYSITGGKVWQGTPGTNNTGIGASRYTVFTAHTHYTGLNAAPSCGDVIATVGFYKSAREQGGSYKGTVTFAADGKEYMIYVNDPSALERFYNGFTNSDFYDRGGKNGDEFKDKSVWNNAYEAAKEYMKKNGYSENDAQSYALSHVLDQYNTGLKISSRQGATSEFKEQKTDTEGTGKNTKYTPKICP</sequence>
<gene>
    <name evidence="2" type="ORF">KL86DYS2_12435</name>
</gene>
<feature type="compositionally biased region" description="Basic and acidic residues" evidence="1">
    <location>
        <begin position="283"/>
        <end position="292"/>
    </location>
</feature>
<reference evidence="2" key="1">
    <citation type="submission" date="2016-04" db="EMBL/GenBank/DDBJ databases">
        <authorList>
            <person name="Evans L.H."/>
            <person name="Alamgir A."/>
            <person name="Owens N."/>
            <person name="Weber N.D."/>
            <person name="Virtaneva K."/>
            <person name="Barbian K."/>
            <person name="Babar A."/>
            <person name="Rosenke K."/>
        </authorList>
    </citation>
    <scope>NUCLEOTIDE SEQUENCE</scope>
    <source>
        <strain evidence="2">86-2</strain>
    </source>
</reference>
<dbReference type="AlphaFoldDB" id="A0A212JVK9"/>
<accession>A0A212JVK9</accession>
<name>A0A212JVK9_9BACT</name>
<dbReference type="PROSITE" id="PS51257">
    <property type="entry name" value="PROKAR_LIPOPROTEIN"/>
    <property type="match status" value="1"/>
</dbReference>
<protein>
    <submittedName>
        <fullName evidence="2">Uncharacterized protein</fullName>
    </submittedName>
</protein>
<organism evidence="2">
    <name type="scientific">uncultured Dysgonomonas sp</name>
    <dbReference type="NCBI Taxonomy" id="206096"/>
    <lineage>
        <taxon>Bacteria</taxon>
        <taxon>Pseudomonadati</taxon>
        <taxon>Bacteroidota</taxon>
        <taxon>Bacteroidia</taxon>
        <taxon>Bacteroidales</taxon>
        <taxon>Dysgonomonadaceae</taxon>
        <taxon>Dysgonomonas</taxon>
        <taxon>environmental samples</taxon>
    </lineage>
</organism>
<dbReference type="EMBL" id="FLUL01000001">
    <property type="protein sequence ID" value="SBW03433.1"/>
    <property type="molecule type" value="Genomic_DNA"/>
</dbReference>
<proteinExistence type="predicted"/>
<feature type="region of interest" description="Disordered" evidence="1">
    <location>
        <begin position="499"/>
        <end position="527"/>
    </location>
</feature>